<protein>
    <submittedName>
        <fullName evidence="3">Cyclic nucleotide-binding domain-containing protein</fullName>
    </submittedName>
</protein>
<evidence type="ECO:0000313" key="2">
    <source>
        <dbReference type="Proteomes" id="UP000887565"/>
    </source>
</evidence>
<proteinExistence type="predicted"/>
<dbReference type="SMART" id="SM00100">
    <property type="entry name" value="cNMP"/>
    <property type="match status" value="1"/>
</dbReference>
<reference evidence="3" key="1">
    <citation type="submission" date="2022-11" db="UniProtKB">
        <authorList>
            <consortium name="WormBaseParasite"/>
        </authorList>
    </citation>
    <scope>IDENTIFICATION</scope>
</reference>
<dbReference type="GO" id="GO:0005783">
    <property type="term" value="C:endoplasmic reticulum"/>
    <property type="evidence" value="ECO:0007669"/>
    <property type="project" value="TreeGrafter"/>
</dbReference>
<dbReference type="OMA" id="PRADRIC"/>
<name>A0A915KXY8_ROMCU</name>
<dbReference type="Gene3D" id="2.60.120.10">
    <property type="entry name" value="Jelly Rolls"/>
    <property type="match status" value="2"/>
</dbReference>
<dbReference type="InterPro" id="IPR000595">
    <property type="entry name" value="cNMP-bd_dom"/>
</dbReference>
<evidence type="ECO:0000313" key="3">
    <source>
        <dbReference type="WBParaSite" id="nRc.2.0.1.t43344-RA"/>
    </source>
</evidence>
<feature type="domain" description="Cyclic nucleotide-binding" evidence="1">
    <location>
        <begin position="300"/>
        <end position="389"/>
    </location>
</feature>
<organism evidence="2 3">
    <name type="scientific">Romanomermis culicivorax</name>
    <name type="common">Nematode worm</name>
    <dbReference type="NCBI Taxonomy" id="13658"/>
    <lineage>
        <taxon>Eukaryota</taxon>
        <taxon>Metazoa</taxon>
        <taxon>Ecdysozoa</taxon>
        <taxon>Nematoda</taxon>
        <taxon>Enoplea</taxon>
        <taxon>Dorylaimia</taxon>
        <taxon>Mermithida</taxon>
        <taxon>Mermithoidea</taxon>
        <taxon>Mermithidae</taxon>
        <taxon>Romanomermis</taxon>
    </lineage>
</organism>
<dbReference type="GO" id="GO:0004622">
    <property type="term" value="F:phosphatidylcholine lysophospholipase activity"/>
    <property type="evidence" value="ECO:0007669"/>
    <property type="project" value="TreeGrafter"/>
</dbReference>
<dbReference type="PANTHER" id="PTHR14226:SF29">
    <property type="entry name" value="NEUROPATHY TARGET ESTERASE SWS"/>
    <property type="match status" value="1"/>
</dbReference>
<dbReference type="CDD" id="cd00038">
    <property type="entry name" value="CAP_ED"/>
    <property type="match status" value="2"/>
</dbReference>
<dbReference type="InterPro" id="IPR014710">
    <property type="entry name" value="RmlC-like_jellyroll"/>
</dbReference>
<dbReference type="SUPFAM" id="SSF51206">
    <property type="entry name" value="cAMP-binding domain-like"/>
    <property type="match status" value="2"/>
</dbReference>
<accession>A0A915KXY8</accession>
<dbReference type="FunFam" id="2.60.120.10:FF:000012">
    <property type="entry name" value="neuropathy target esterase isoform X2"/>
    <property type="match status" value="1"/>
</dbReference>
<dbReference type="PROSITE" id="PS50042">
    <property type="entry name" value="CNMP_BINDING_3"/>
    <property type="match status" value="2"/>
</dbReference>
<dbReference type="WBParaSite" id="nRc.2.0.1.t43344-RA">
    <property type="protein sequence ID" value="nRc.2.0.1.t43344-RA"/>
    <property type="gene ID" value="nRc.2.0.1.g43344"/>
</dbReference>
<dbReference type="PANTHER" id="PTHR14226">
    <property type="entry name" value="NEUROPATHY TARGET ESTERASE/SWISS CHEESE D.MELANOGASTER"/>
    <property type="match status" value="1"/>
</dbReference>
<dbReference type="AlphaFoldDB" id="A0A915KXY8"/>
<feature type="domain" description="Cyclic nucleotide-binding" evidence="1">
    <location>
        <begin position="45"/>
        <end position="154"/>
    </location>
</feature>
<evidence type="ECO:0000259" key="1">
    <source>
        <dbReference type="PROSITE" id="PS50042"/>
    </source>
</evidence>
<dbReference type="Pfam" id="PF00027">
    <property type="entry name" value="cNMP_binding"/>
    <property type="match status" value="2"/>
</dbReference>
<dbReference type="InterPro" id="IPR050301">
    <property type="entry name" value="NTE"/>
</dbReference>
<dbReference type="Proteomes" id="UP000887565">
    <property type="component" value="Unplaced"/>
</dbReference>
<keyword evidence="2" id="KW-1185">Reference proteome</keyword>
<sequence length="389" mass="43612">MLRLDMETATRPTKRPPAAFFEADTSISDSDLPPELVYMLKNIRVFGHFEAPLFLELCKHMEVIKVPVGHTLFKPGDSDDSIYVVQQGQLTVYIKEHDEEFPVKIVPKGDSVYSLLSILDVLTGSTAPFKTCSARADVDSIVLKLCAQVFNDIFEKYQESWLRVIQIIVLTLQRVTLATLHVYLGLSQELTKMVIKEIPTRKLESRHDTIAKARAAFATNRSSSCAVEAFTATLQRLPNLYSKPVGHLDLSEIKDLTSPIEHVSTAEESEVKESGGDSTLKYMAKRPPHLKFCESDESVLIGRLTIETFQPGHILCEQGSLNVPLIYVLNGSLELTRNTVNESEMLLSIVHCQEMAGCLAVLTGEPSFYSCKTRQFSRLAIIKKDHFYE</sequence>
<dbReference type="InterPro" id="IPR018490">
    <property type="entry name" value="cNMP-bd_dom_sf"/>
</dbReference>